<dbReference type="InterPro" id="IPR023409">
    <property type="entry name" value="14-3-3_CS"/>
</dbReference>
<accession>A0A8X8RHQ2</accession>
<dbReference type="PIRSF" id="PIRSF000868">
    <property type="entry name" value="14-3-3"/>
    <property type="match status" value="1"/>
</dbReference>
<evidence type="ECO:0000259" key="3">
    <source>
        <dbReference type="SMART" id="SM00101"/>
    </source>
</evidence>
<feature type="domain" description="14-3-3" evidence="3">
    <location>
        <begin position="5"/>
        <end position="279"/>
    </location>
</feature>
<organism evidence="4">
    <name type="scientific">Mimachlamys nobilis</name>
    <name type="common">Noble scallop</name>
    <name type="synonym">Chlamys nobilis</name>
    <dbReference type="NCBI Taxonomy" id="106276"/>
    <lineage>
        <taxon>Eukaryota</taxon>
        <taxon>Metazoa</taxon>
        <taxon>Spiralia</taxon>
        <taxon>Lophotrochozoa</taxon>
        <taxon>Mollusca</taxon>
        <taxon>Bivalvia</taxon>
        <taxon>Autobranchia</taxon>
        <taxon>Pteriomorphia</taxon>
        <taxon>Pectinida</taxon>
        <taxon>Pectinoidea</taxon>
        <taxon>Pectinidae</taxon>
        <taxon>Mimachlamys</taxon>
    </lineage>
</organism>
<dbReference type="PROSITE" id="PS00796">
    <property type="entry name" value="1433_1"/>
    <property type="match status" value="1"/>
</dbReference>
<evidence type="ECO:0000256" key="2">
    <source>
        <dbReference type="PIRSR" id="PIRSR000868-1"/>
    </source>
</evidence>
<dbReference type="AlphaFoldDB" id="A0A8X8RHQ2"/>
<dbReference type="Gene3D" id="1.20.190.20">
    <property type="entry name" value="14-3-3 domain"/>
    <property type="match status" value="1"/>
</dbReference>
<reference evidence="4" key="1">
    <citation type="submission" date="2021-02" db="EMBL/GenBank/DDBJ databases">
        <title>Genome-wide identification and characterization of 14-3-3 gene family in noble scallop Chlamys nobilis with different carotenoids content under bacterial stress.</title>
        <authorList>
            <person name="Zhang H."/>
            <person name="Zheng H."/>
        </authorList>
    </citation>
    <scope>NUCLEOTIDE SEQUENCE</scope>
</reference>
<proteinExistence type="evidence at transcript level"/>
<evidence type="ECO:0000313" key="4">
    <source>
        <dbReference type="EMBL" id="URX65035.1"/>
    </source>
</evidence>
<sequence>MAEERHRLVYMAKITEQAERYKDMADLMKQLATQLPMDFPDTTEEYKAAKDNGTSTSILLDDERNLLSVAYKNIVGSRRNAWRVIDSSENSQQCKLDNGQDDEKIREKIAICQDYKKKVEIELNEICDEVTELLDKHLIKSADAGGAESKVFYLKMKGDYFRYKVEVASAENREELSRKSEEAYKLAWDTATSELKATHPIRLGLALNFSVFYYEIRNEPRKAQSLAKEAFDNGIKDMGETEEQSNTYKDSTLIMQLLRDNLALWTSESGDNDEQQIDLQDEN</sequence>
<dbReference type="InterPro" id="IPR036815">
    <property type="entry name" value="14-3-3_dom_sf"/>
</dbReference>
<dbReference type="PANTHER" id="PTHR18860">
    <property type="entry name" value="14-3-3 PROTEIN"/>
    <property type="match status" value="1"/>
</dbReference>
<dbReference type="InterPro" id="IPR023410">
    <property type="entry name" value="14-3-3_domain"/>
</dbReference>
<dbReference type="SMART" id="SM00101">
    <property type="entry name" value="14_3_3"/>
    <property type="match status" value="1"/>
</dbReference>
<feature type="site" description="Interaction with phosphoserine on interacting protein" evidence="2">
    <location>
        <position position="162"/>
    </location>
</feature>
<dbReference type="EMBL" id="MW589648">
    <property type="protein sequence ID" value="URX65035.1"/>
    <property type="molecule type" value="mRNA"/>
</dbReference>
<name>A0A8X8RHQ2_MIMNO</name>
<evidence type="ECO:0000256" key="1">
    <source>
        <dbReference type="ARBA" id="ARBA00006141"/>
    </source>
</evidence>
<dbReference type="CDD" id="cd08774">
    <property type="entry name" value="14-3-3"/>
    <property type="match status" value="1"/>
</dbReference>
<comment type="similarity">
    <text evidence="1">Belongs to the 14-3-3 family.</text>
</comment>
<feature type="site" description="Interaction with phosphoserine on interacting protein" evidence="2">
    <location>
        <position position="79"/>
    </location>
</feature>
<dbReference type="SUPFAM" id="SSF48445">
    <property type="entry name" value="14-3-3 protein"/>
    <property type="match status" value="1"/>
</dbReference>
<dbReference type="InterPro" id="IPR000308">
    <property type="entry name" value="14-3-3"/>
</dbReference>
<dbReference type="Pfam" id="PF00244">
    <property type="entry name" value="14-3-3"/>
    <property type="match status" value="1"/>
</dbReference>
<dbReference type="PRINTS" id="PR00305">
    <property type="entry name" value="1433ZETA"/>
</dbReference>
<protein>
    <submittedName>
        <fullName evidence="4">14-3-3 protein</fullName>
    </submittedName>
</protein>